<evidence type="ECO:0000256" key="1">
    <source>
        <dbReference type="SAM" id="Coils"/>
    </source>
</evidence>
<dbReference type="InterPro" id="IPR052072">
    <property type="entry name" value="Vascular_dev_regulator"/>
</dbReference>
<dbReference type="Pfam" id="PF01843">
    <property type="entry name" value="DIL"/>
    <property type="match status" value="1"/>
</dbReference>
<dbReference type="PANTHER" id="PTHR16027">
    <property type="entry name" value="DILUTE DOMAIN-CONTAINING PROTEIN YPR089W"/>
    <property type="match status" value="1"/>
</dbReference>
<keyword evidence="1" id="KW-0175">Coiled coil</keyword>
<feature type="domain" description="Dilute" evidence="2">
    <location>
        <begin position="504"/>
        <end position="703"/>
    </location>
</feature>
<dbReference type="PANTHER" id="PTHR16027:SF6">
    <property type="entry name" value="DILUTE DOMAIN-CONTAINING PROTEIN"/>
    <property type="match status" value="1"/>
</dbReference>
<evidence type="ECO:0000259" key="3">
    <source>
        <dbReference type="PROSITE" id="PS51840"/>
    </source>
</evidence>
<dbReference type="Pfam" id="PF10358">
    <property type="entry name" value="NT-C2"/>
    <property type="match status" value="1"/>
</dbReference>
<evidence type="ECO:0000313" key="5">
    <source>
        <dbReference type="Proteomes" id="UP001149090"/>
    </source>
</evidence>
<reference evidence="4" key="1">
    <citation type="submission" date="2022-10" db="EMBL/GenBank/DDBJ databases">
        <title>Novel sulphate-reducing endosymbionts in the free-living metamonad Anaeramoeba.</title>
        <authorList>
            <person name="Jerlstrom-Hultqvist J."/>
            <person name="Cepicka I."/>
            <person name="Gallot-Lavallee L."/>
            <person name="Salas-Leiva D."/>
            <person name="Curtis B.A."/>
            <person name="Zahonova K."/>
            <person name="Pipaliya S."/>
            <person name="Dacks J."/>
            <person name="Roger A.J."/>
        </authorList>
    </citation>
    <scope>NUCLEOTIDE SEQUENCE</scope>
    <source>
        <strain evidence="4">BMAN</strain>
    </source>
</reference>
<dbReference type="PROSITE" id="PS51840">
    <property type="entry name" value="C2_NT"/>
    <property type="match status" value="1"/>
</dbReference>
<name>A0A9Q0LUW6_ANAIG</name>
<organism evidence="4 5">
    <name type="scientific">Anaeramoeba ignava</name>
    <name type="common">Anaerobic marine amoeba</name>
    <dbReference type="NCBI Taxonomy" id="1746090"/>
    <lineage>
        <taxon>Eukaryota</taxon>
        <taxon>Metamonada</taxon>
        <taxon>Anaeramoebidae</taxon>
        <taxon>Anaeramoeba</taxon>
    </lineage>
</organism>
<sequence length="756" mass="89092">MTQIIKKKSQGIACLVIVAVSGIASKCGNAFIDWKSGKSKGATQHKSITKQGIVNWSEEFRIPLTIFHKKRTQSFEKIMVSLRLFIQPKISKTKCIGTVKFNLIEYIASPEPIFPDFPISIKSQLKHKNQPKLLICLKIYPDFNLRNIPSLMKLPEIQEKIQQYINNLNLNELNSSDEEYSEVISTAEQDNENKKDIFNQDDYSDFIDVLRPDHQIIDEDLEWEDVLQPFKMQKDGISKQNNDLIQKINNLSSQEENLSDSQRNEIKQKQQERQIQLKKEYLAKHQKNRIFQKQELERKKKQKEIEKQQLERKKKEELRNRKLQLRTISIKKMEVEQFWQETSKKENENMKSQLIIIHNQNQEILSLEKQISTIKIILHAKSLIQSLLYFQTNLFDKERPLPSCLFYKFLVYWQVFDPKKNINSHLIASEFIDSLKKFILTNQRNTPILIWSLSNTIFLNSILMKQFSLPNLSSTEITTLILNKKTKTKKKEEKSKAKPQEEIEKYLQKKLYLLISQSLIFIIENVQKELKPLLVSAFLEQYQPSKVKISTRTPIHIIEKFFNLLQDNKIKSDIILLIFRQIFCYINRVLFNSLLQRNELCTISNCFQIRLALLDLSTWLTKANLEKIDIELSQIFEGAKLITIKQIILSDSETNKVNLQESFPSLKASDISTLLSNFTPDRFDPNPFPLEKLKRMQLENQTEKPHLVDYLRYDIRFMFSSEIDLLQYPTKNWNLILLPKNIFFTQDLTYLGQQKD</sequence>
<accession>A0A9Q0LUW6</accession>
<evidence type="ECO:0000259" key="2">
    <source>
        <dbReference type="PROSITE" id="PS51126"/>
    </source>
</evidence>
<protein>
    <submittedName>
        <fullName evidence="4">Myosin-7</fullName>
    </submittedName>
</protein>
<dbReference type="InterPro" id="IPR019448">
    <property type="entry name" value="NT-C2"/>
</dbReference>
<dbReference type="Proteomes" id="UP001149090">
    <property type="component" value="Unassembled WGS sequence"/>
</dbReference>
<comment type="caution">
    <text evidence="4">The sequence shown here is derived from an EMBL/GenBank/DDBJ whole genome shotgun (WGS) entry which is preliminary data.</text>
</comment>
<evidence type="ECO:0000313" key="4">
    <source>
        <dbReference type="EMBL" id="KAJ5080436.1"/>
    </source>
</evidence>
<dbReference type="SMART" id="SM01132">
    <property type="entry name" value="DIL"/>
    <property type="match status" value="1"/>
</dbReference>
<gene>
    <name evidence="4" type="ORF">M0811_03921</name>
</gene>
<dbReference type="AlphaFoldDB" id="A0A9Q0LUW6"/>
<dbReference type="OrthoDB" id="426293at2759"/>
<dbReference type="InterPro" id="IPR002710">
    <property type="entry name" value="Dilute_dom"/>
</dbReference>
<dbReference type="PROSITE" id="PS51126">
    <property type="entry name" value="DILUTE"/>
    <property type="match status" value="1"/>
</dbReference>
<feature type="domain" description="C2 NT-type" evidence="3">
    <location>
        <begin position="1"/>
        <end position="143"/>
    </location>
</feature>
<dbReference type="EMBL" id="JAPDFW010000011">
    <property type="protein sequence ID" value="KAJ5080436.1"/>
    <property type="molecule type" value="Genomic_DNA"/>
</dbReference>
<proteinExistence type="predicted"/>
<feature type="coiled-coil region" evidence="1">
    <location>
        <begin position="234"/>
        <end position="327"/>
    </location>
</feature>
<dbReference type="GO" id="GO:0051020">
    <property type="term" value="F:GTPase binding"/>
    <property type="evidence" value="ECO:0007669"/>
    <property type="project" value="TreeGrafter"/>
</dbReference>
<keyword evidence="5" id="KW-1185">Reference proteome</keyword>